<keyword evidence="3" id="KW-1185">Reference proteome</keyword>
<dbReference type="PANTHER" id="PTHR37694">
    <property type="entry name" value="SLR8022 PROTEIN"/>
    <property type="match status" value="1"/>
</dbReference>
<feature type="domain" description="Cupin type-2" evidence="1">
    <location>
        <begin position="45"/>
        <end position="108"/>
    </location>
</feature>
<dbReference type="Gene3D" id="2.60.120.10">
    <property type="entry name" value="Jelly Rolls"/>
    <property type="match status" value="1"/>
</dbReference>
<evidence type="ECO:0000313" key="3">
    <source>
        <dbReference type="Proteomes" id="UP000461585"/>
    </source>
</evidence>
<sequence length="117" mass="12358">MQEMIKNMEMAQAMDFDALASPKEGQIDARTLARKKGVGMTALAFGKGEGLPPHAAPGDAFVYIHRGTALVTIGGKTVEVKAGQVVAMPANVTHEVMAKEDMSMLLVVVKTCGNKSI</sequence>
<dbReference type="RefSeq" id="WP_162369720.1">
    <property type="nucleotide sequence ID" value="NZ_JAAEEH010000008.1"/>
</dbReference>
<dbReference type="InterPro" id="IPR013096">
    <property type="entry name" value="Cupin_2"/>
</dbReference>
<evidence type="ECO:0000259" key="1">
    <source>
        <dbReference type="Pfam" id="PF07883"/>
    </source>
</evidence>
<dbReference type="InterPro" id="IPR011051">
    <property type="entry name" value="RmlC_Cupin_sf"/>
</dbReference>
<organism evidence="2 3">
    <name type="scientific">Anaerotalea alkaliphila</name>
    <dbReference type="NCBI Taxonomy" id="2662126"/>
    <lineage>
        <taxon>Bacteria</taxon>
        <taxon>Bacillati</taxon>
        <taxon>Bacillota</taxon>
        <taxon>Clostridia</taxon>
        <taxon>Eubacteriales</taxon>
        <taxon>Anaerotalea</taxon>
    </lineage>
</organism>
<accession>A0A7X5HUM4</accession>
<dbReference type="EMBL" id="JAAEEH010000008">
    <property type="protein sequence ID" value="NDL66995.1"/>
    <property type="molecule type" value="Genomic_DNA"/>
</dbReference>
<dbReference type="InterPro" id="IPR014710">
    <property type="entry name" value="RmlC-like_jellyroll"/>
</dbReference>
<proteinExistence type="predicted"/>
<comment type="caution">
    <text evidence="2">The sequence shown here is derived from an EMBL/GenBank/DDBJ whole genome shotgun (WGS) entry which is preliminary data.</text>
</comment>
<dbReference type="CDD" id="cd02230">
    <property type="entry name" value="cupin_HP0902-like"/>
    <property type="match status" value="1"/>
</dbReference>
<dbReference type="Pfam" id="PF07883">
    <property type="entry name" value="Cupin_2"/>
    <property type="match status" value="1"/>
</dbReference>
<dbReference type="AlphaFoldDB" id="A0A7X5HUM4"/>
<reference evidence="2 3" key="1">
    <citation type="submission" date="2020-01" db="EMBL/GenBank/DDBJ databases">
        <title>Anaeroalcalibacter tamaniensis gen. nov., sp. nov., moderately halophilic strictly anaerobic fermenter bacterium from mud volcano of Taman peninsula.</title>
        <authorList>
            <person name="Frolova A."/>
            <person name="Merkel A.Y."/>
            <person name="Slobodkin A.I."/>
        </authorList>
    </citation>
    <scope>NUCLEOTIDE SEQUENCE [LARGE SCALE GENOMIC DNA]</scope>
    <source>
        <strain evidence="2 3">F-3ap</strain>
    </source>
</reference>
<protein>
    <submittedName>
        <fullName evidence="2">Cupin domain-containing protein</fullName>
    </submittedName>
</protein>
<name>A0A7X5HUM4_9FIRM</name>
<dbReference type="Proteomes" id="UP000461585">
    <property type="component" value="Unassembled WGS sequence"/>
</dbReference>
<gene>
    <name evidence="2" type="ORF">GXN74_04430</name>
</gene>
<dbReference type="PANTHER" id="PTHR37694:SF1">
    <property type="entry name" value="SLR8022 PROTEIN"/>
    <property type="match status" value="1"/>
</dbReference>
<dbReference type="SUPFAM" id="SSF51182">
    <property type="entry name" value="RmlC-like cupins"/>
    <property type="match status" value="1"/>
</dbReference>
<evidence type="ECO:0000313" key="2">
    <source>
        <dbReference type="EMBL" id="NDL66995.1"/>
    </source>
</evidence>